<feature type="region of interest" description="Disordered" evidence="1">
    <location>
        <begin position="225"/>
        <end position="255"/>
    </location>
</feature>
<feature type="compositionally biased region" description="Polar residues" evidence="1">
    <location>
        <begin position="421"/>
        <end position="435"/>
    </location>
</feature>
<name>A0A3P6G257_BRAOL</name>
<accession>A0A3P6G257</accession>
<dbReference type="InterPro" id="IPR004252">
    <property type="entry name" value="Probable_transposase_24"/>
</dbReference>
<feature type="region of interest" description="Disordered" evidence="1">
    <location>
        <begin position="407"/>
        <end position="435"/>
    </location>
</feature>
<protein>
    <submittedName>
        <fullName evidence="3">Uncharacterized protein</fullName>
    </submittedName>
</protein>
<dbReference type="Pfam" id="PF03004">
    <property type="entry name" value="Transposase_24"/>
    <property type="match status" value="1"/>
</dbReference>
<organism evidence="3">
    <name type="scientific">Brassica oleracea</name>
    <name type="common">Wild cabbage</name>
    <dbReference type="NCBI Taxonomy" id="3712"/>
    <lineage>
        <taxon>Eukaryota</taxon>
        <taxon>Viridiplantae</taxon>
        <taxon>Streptophyta</taxon>
        <taxon>Embryophyta</taxon>
        <taxon>Tracheophyta</taxon>
        <taxon>Spermatophyta</taxon>
        <taxon>Magnoliopsida</taxon>
        <taxon>eudicotyledons</taxon>
        <taxon>Gunneridae</taxon>
        <taxon>Pentapetalae</taxon>
        <taxon>rosids</taxon>
        <taxon>malvids</taxon>
        <taxon>Brassicales</taxon>
        <taxon>Brassicaceae</taxon>
        <taxon>Brassiceae</taxon>
        <taxon>Brassica</taxon>
    </lineage>
</organism>
<feature type="compositionally biased region" description="Polar residues" evidence="1">
    <location>
        <begin position="225"/>
        <end position="240"/>
    </location>
</feature>
<dbReference type="AlphaFoldDB" id="A0A3P6G257"/>
<keyword evidence="2" id="KW-1133">Transmembrane helix</keyword>
<feature type="transmembrane region" description="Helical" evidence="2">
    <location>
        <begin position="154"/>
        <end position="173"/>
    </location>
</feature>
<evidence type="ECO:0000313" key="3">
    <source>
        <dbReference type="EMBL" id="VDD54476.1"/>
    </source>
</evidence>
<sequence>MVPHLLPKTSSSGPSPSDAVPALSDFSRVFLSLPLPHDASTSSSSGCTSACPRRCSSSDFVCLHMLPFRYISVEDLLAQPGREGLDVLDPDRPRGTYWFGANNRVSRSVSATIKGYYDGAYPNWSKTPNHVKITWFKCFALKFLNLIKFSLLNIYIYIFLIFIINCNFFKIFMFQQKWHWSLGITERVKAEFVANAKIRLCNTVSDWKDKWEIYGFEGKPTELTTDHPSSIKKANSCSASRRTKDKDGHLPMLHRTGQKPHAGVRLFEKTGVLPSLSDLFKMTHATSDGVFVDPKLFQTVAGRIEERKTQLTQESPDGLPVTLSTEEVDRIFEEVAPKKKGRIVGIGSVNNALATSSYTSRRDEETAQMKARMDSQQVRLDSLEDFLDVMAVVNPVMQRMLSERRAALGMSPRDPQESDPTRQQPSNPTNYFENM</sequence>
<evidence type="ECO:0000256" key="2">
    <source>
        <dbReference type="SAM" id="Phobius"/>
    </source>
</evidence>
<dbReference type="EMBL" id="LR031879">
    <property type="protein sequence ID" value="VDD54476.1"/>
    <property type="molecule type" value="Genomic_DNA"/>
</dbReference>
<proteinExistence type="predicted"/>
<keyword evidence="2" id="KW-0472">Membrane</keyword>
<gene>
    <name evidence="3" type="ORF">BOLC8T47705H</name>
</gene>
<evidence type="ECO:0000256" key="1">
    <source>
        <dbReference type="SAM" id="MobiDB-lite"/>
    </source>
</evidence>
<reference evidence="3" key="1">
    <citation type="submission" date="2018-11" db="EMBL/GenBank/DDBJ databases">
        <authorList>
            <consortium name="Genoscope - CEA"/>
            <person name="William W."/>
        </authorList>
    </citation>
    <scope>NUCLEOTIDE SEQUENCE</scope>
</reference>
<keyword evidence="2" id="KW-0812">Transmembrane</keyword>